<dbReference type="InterPro" id="IPR050490">
    <property type="entry name" value="Bact_solute-bd_prot1"/>
</dbReference>
<sequence length="430" mass="46906">MNKKAISVPLCTVGLLSLISGCGSEQTSSSANHVIQLTAWYVEGSATGDETLKLVKEFNETHKNIHVNATYVASNGQNAQKLIAAIAGGNPPDVAEVDSLTIPEYASKGALVDLAPYAKADGVKKSQYIPAVWDSNSYNGDLYAMPWYTDVRFLFWNKTLFQKAGLNPNDPPKTIAQLDKDAAKLTKVNQQGNITQAGFVPWESQGASYYTWAWAFGANFVNKSGKLNLACPKGVQSFVWQQQFAKKYGISRLNAFVSSVPQSIDPFNAGKLAMEINGEFAIATLRQQAPNLKYGVEPIPTVDGKGTTWSGGISWAVPTGSKHPKAAFEFMKWLNQPKQEMEFNKVSTEYPPLISMVKNLGKPGDIIVNQTVDKLAAKLLPETHTRPVTPFGGELWDDLLQAQSNVTNDQSANPKSVLEAIDNKFNAQQQ</sequence>
<dbReference type="EMBL" id="JBHUCX010000020">
    <property type="protein sequence ID" value="MFD1674462.1"/>
    <property type="molecule type" value="Genomic_DNA"/>
</dbReference>
<organism evidence="1 2">
    <name type="scientific">Alicyclobacillus fodiniaquatilis</name>
    <dbReference type="NCBI Taxonomy" id="1661150"/>
    <lineage>
        <taxon>Bacteria</taxon>
        <taxon>Bacillati</taxon>
        <taxon>Bacillota</taxon>
        <taxon>Bacilli</taxon>
        <taxon>Bacillales</taxon>
        <taxon>Alicyclobacillaceae</taxon>
        <taxon>Alicyclobacillus</taxon>
    </lineage>
</organism>
<dbReference type="CDD" id="cd14748">
    <property type="entry name" value="PBP2_UgpB"/>
    <property type="match status" value="1"/>
</dbReference>
<evidence type="ECO:0000313" key="1">
    <source>
        <dbReference type="EMBL" id="MFD1674462.1"/>
    </source>
</evidence>
<dbReference type="Proteomes" id="UP001597079">
    <property type="component" value="Unassembled WGS sequence"/>
</dbReference>
<proteinExistence type="predicted"/>
<reference evidence="2" key="1">
    <citation type="journal article" date="2019" name="Int. J. Syst. Evol. Microbiol.">
        <title>The Global Catalogue of Microorganisms (GCM) 10K type strain sequencing project: providing services to taxonomists for standard genome sequencing and annotation.</title>
        <authorList>
            <consortium name="The Broad Institute Genomics Platform"/>
            <consortium name="The Broad Institute Genome Sequencing Center for Infectious Disease"/>
            <person name="Wu L."/>
            <person name="Ma J."/>
        </authorList>
    </citation>
    <scope>NUCLEOTIDE SEQUENCE [LARGE SCALE GENOMIC DNA]</scope>
    <source>
        <strain evidence="2">CGMCC 1.12286</strain>
    </source>
</reference>
<keyword evidence="2" id="KW-1185">Reference proteome</keyword>
<evidence type="ECO:0000313" key="2">
    <source>
        <dbReference type="Proteomes" id="UP001597079"/>
    </source>
</evidence>
<dbReference type="PANTHER" id="PTHR43649:SF12">
    <property type="entry name" value="DIACETYLCHITOBIOSE BINDING PROTEIN DASA"/>
    <property type="match status" value="1"/>
</dbReference>
<dbReference type="SUPFAM" id="SSF53850">
    <property type="entry name" value="Periplasmic binding protein-like II"/>
    <property type="match status" value="1"/>
</dbReference>
<gene>
    <name evidence="1" type="ORF">ACFSB2_07045</name>
</gene>
<dbReference type="Gene3D" id="3.40.190.10">
    <property type="entry name" value="Periplasmic binding protein-like II"/>
    <property type="match status" value="2"/>
</dbReference>
<dbReference type="RefSeq" id="WP_377942329.1">
    <property type="nucleotide sequence ID" value="NZ_JBHUCX010000020.1"/>
</dbReference>
<protein>
    <submittedName>
        <fullName evidence="1">ABC transporter substrate-binding protein</fullName>
    </submittedName>
</protein>
<accession>A0ABW4JDT6</accession>
<comment type="caution">
    <text evidence="1">The sequence shown here is derived from an EMBL/GenBank/DDBJ whole genome shotgun (WGS) entry which is preliminary data.</text>
</comment>
<dbReference type="InterPro" id="IPR006059">
    <property type="entry name" value="SBP"/>
</dbReference>
<dbReference type="PANTHER" id="PTHR43649">
    <property type="entry name" value="ARABINOSE-BINDING PROTEIN-RELATED"/>
    <property type="match status" value="1"/>
</dbReference>
<dbReference type="Pfam" id="PF01547">
    <property type="entry name" value="SBP_bac_1"/>
    <property type="match status" value="1"/>
</dbReference>
<name>A0ABW4JDT6_9BACL</name>
<dbReference type="PROSITE" id="PS51257">
    <property type="entry name" value="PROKAR_LIPOPROTEIN"/>
    <property type="match status" value="1"/>
</dbReference>